<dbReference type="InterPro" id="IPR011009">
    <property type="entry name" value="Kinase-like_dom_sf"/>
</dbReference>
<evidence type="ECO:0000256" key="2">
    <source>
        <dbReference type="ARBA" id="ARBA00022527"/>
    </source>
</evidence>
<evidence type="ECO:0000256" key="5">
    <source>
        <dbReference type="ARBA" id="ARBA00022777"/>
    </source>
</evidence>
<dbReference type="EC" id="2.7.11.1" evidence="1"/>
<dbReference type="PROSITE" id="PS00109">
    <property type="entry name" value="PROTEIN_KINASE_TYR"/>
    <property type="match status" value="1"/>
</dbReference>
<evidence type="ECO:0000313" key="11">
    <source>
        <dbReference type="Proteomes" id="UP000759537"/>
    </source>
</evidence>
<sequence length="393" mass="45188">MLQKYFPEEPPLEVVHIVIQLPAAEYYDTYDDLIDYLGASRYVLDIPSTVSKPSEFQMYQCTGHRILNDRPSMNERPPLALLYPPFGQFCIPRKKPATGMNLRNFQIAVEAFGHVMCNHYLDEKDRQRAVLEALNEIFRSYGQFSLPPIVPDKIAGERMNNWNPQVVLREAPMPNAGDLYRPYENGVFHIYVGFGALLLLDRARHVSLTPLPSARSPSGDHTHGPALFQAFLAACVLRTSIHEDTQQVLYNTLTLPRIRDRYLPCFQKVSAWPPPPSDDSERQFELEFCILRAACQEVNTWNENRFMGWHVVVMELVNLKHDQDNRIKYVTEHGAKWEKDLTQLVRDFHEEGLVHGDLRATNFIVPTDRPENILLIDSDWGREAGNLKASFPT</sequence>
<dbReference type="Gene3D" id="1.10.510.10">
    <property type="entry name" value="Transferase(Phosphotransferase) domain 1"/>
    <property type="match status" value="1"/>
</dbReference>
<keyword evidence="5" id="KW-0418">Kinase</keyword>
<name>A0A9P5MSC5_9AGAM</name>
<accession>A0A9P5MSC5</accession>
<keyword evidence="2" id="KW-0723">Serine/threonine-protein kinase</keyword>
<comment type="catalytic activity">
    <reaction evidence="8">
        <text>L-seryl-[protein] + ATP = O-phospho-L-seryl-[protein] + ADP + H(+)</text>
        <dbReference type="Rhea" id="RHEA:17989"/>
        <dbReference type="Rhea" id="RHEA-COMP:9863"/>
        <dbReference type="Rhea" id="RHEA-COMP:11604"/>
        <dbReference type="ChEBI" id="CHEBI:15378"/>
        <dbReference type="ChEBI" id="CHEBI:29999"/>
        <dbReference type="ChEBI" id="CHEBI:30616"/>
        <dbReference type="ChEBI" id="CHEBI:83421"/>
        <dbReference type="ChEBI" id="CHEBI:456216"/>
        <dbReference type="EC" id="2.7.11.1"/>
    </reaction>
</comment>
<feature type="domain" description="RIO-type" evidence="9">
    <location>
        <begin position="309"/>
        <end position="377"/>
    </location>
</feature>
<evidence type="ECO:0000256" key="4">
    <source>
        <dbReference type="ARBA" id="ARBA00022741"/>
    </source>
</evidence>
<dbReference type="Proteomes" id="UP000759537">
    <property type="component" value="Unassembled WGS sequence"/>
</dbReference>
<evidence type="ECO:0000313" key="10">
    <source>
        <dbReference type="EMBL" id="KAF8476671.1"/>
    </source>
</evidence>
<keyword evidence="3" id="KW-0808">Transferase</keyword>
<evidence type="ECO:0000256" key="6">
    <source>
        <dbReference type="ARBA" id="ARBA00022840"/>
    </source>
</evidence>
<comment type="caution">
    <text evidence="10">The sequence shown here is derived from an EMBL/GenBank/DDBJ whole genome shotgun (WGS) entry which is preliminary data.</text>
</comment>
<reference evidence="10" key="1">
    <citation type="submission" date="2019-10" db="EMBL/GenBank/DDBJ databases">
        <authorList>
            <consortium name="DOE Joint Genome Institute"/>
            <person name="Kuo A."/>
            <person name="Miyauchi S."/>
            <person name="Kiss E."/>
            <person name="Drula E."/>
            <person name="Kohler A."/>
            <person name="Sanchez-Garcia M."/>
            <person name="Andreopoulos B."/>
            <person name="Barry K.W."/>
            <person name="Bonito G."/>
            <person name="Buee M."/>
            <person name="Carver A."/>
            <person name="Chen C."/>
            <person name="Cichocki N."/>
            <person name="Clum A."/>
            <person name="Culley D."/>
            <person name="Crous P.W."/>
            <person name="Fauchery L."/>
            <person name="Girlanda M."/>
            <person name="Hayes R."/>
            <person name="Keri Z."/>
            <person name="LaButti K."/>
            <person name="Lipzen A."/>
            <person name="Lombard V."/>
            <person name="Magnuson J."/>
            <person name="Maillard F."/>
            <person name="Morin E."/>
            <person name="Murat C."/>
            <person name="Nolan M."/>
            <person name="Ohm R."/>
            <person name="Pangilinan J."/>
            <person name="Pereira M."/>
            <person name="Perotto S."/>
            <person name="Peter M."/>
            <person name="Riley R."/>
            <person name="Sitrit Y."/>
            <person name="Stielow B."/>
            <person name="Szollosi G."/>
            <person name="Zifcakova L."/>
            <person name="Stursova M."/>
            <person name="Spatafora J.W."/>
            <person name="Tedersoo L."/>
            <person name="Vaario L.-M."/>
            <person name="Yamada A."/>
            <person name="Yan M."/>
            <person name="Wang P."/>
            <person name="Xu J."/>
            <person name="Bruns T."/>
            <person name="Baldrian P."/>
            <person name="Vilgalys R."/>
            <person name="Henrissat B."/>
            <person name="Grigoriev I.V."/>
            <person name="Hibbett D."/>
            <person name="Nagy L.G."/>
            <person name="Martin F.M."/>
        </authorList>
    </citation>
    <scope>NUCLEOTIDE SEQUENCE</scope>
    <source>
        <strain evidence="10">Prilba</strain>
    </source>
</reference>
<proteinExistence type="predicted"/>
<gene>
    <name evidence="10" type="ORF">DFH94DRAFT_846295</name>
</gene>
<protein>
    <recommendedName>
        <fullName evidence="1">non-specific serine/threonine protein kinase</fullName>
        <ecNumber evidence="1">2.7.11.1</ecNumber>
    </recommendedName>
</protein>
<comment type="catalytic activity">
    <reaction evidence="7">
        <text>L-threonyl-[protein] + ATP = O-phospho-L-threonyl-[protein] + ADP + H(+)</text>
        <dbReference type="Rhea" id="RHEA:46608"/>
        <dbReference type="Rhea" id="RHEA-COMP:11060"/>
        <dbReference type="Rhea" id="RHEA-COMP:11605"/>
        <dbReference type="ChEBI" id="CHEBI:15378"/>
        <dbReference type="ChEBI" id="CHEBI:30013"/>
        <dbReference type="ChEBI" id="CHEBI:30616"/>
        <dbReference type="ChEBI" id="CHEBI:61977"/>
        <dbReference type="ChEBI" id="CHEBI:456216"/>
        <dbReference type="EC" id="2.7.11.1"/>
    </reaction>
</comment>
<dbReference type="OrthoDB" id="3261131at2759"/>
<dbReference type="GO" id="GO:0005524">
    <property type="term" value="F:ATP binding"/>
    <property type="evidence" value="ECO:0007669"/>
    <property type="project" value="UniProtKB-KW"/>
</dbReference>
<dbReference type="AlphaFoldDB" id="A0A9P5MSC5"/>
<evidence type="ECO:0000256" key="7">
    <source>
        <dbReference type="ARBA" id="ARBA00047899"/>
    </source>
</evidence>
<dbReference type="InterPro" id="IPR018934">
    <property type="entry name" value="RIO_dom"/>
</dbReference>
<keyword evidence="4" id="KW-0547">Nucleotide-binding</keyword>
<evidence type="ECO:0000256" key="3">
    <source>
        <dbReference type="ARBA" id="ARBA00022679"/>
    </source>
</evidence>
<dbReference type="SUPFAM" id="SSF56112">
    <property type="entry name" value="Protein kinase-like (PK-like)"/>
    <property type="match status" value="1"/>
</dbReference>
<dbReference type="InterPro" id="IPR008266">
    <property type="entry name" value="Tyr_kinase_AS"/>
</dbReference>
<evidence type="ECO:0000256" key="8">
    <source>
        <dbReference type="ARBA" id="ARBA00048679"/>
    </source>
</evidence>
<evidence type="ECO:0000256" key="1">
    <source>
        <dbReference type="ARBA" id="ARBA00012513"/>
    </source>
</evidence>
<keyword evidence="11" id="KW-1185">Reference proteome</keyword>
<keyword evidence="6" id="KW-0067">ATP-binding</keyword>
<dbReference type="Pfam" id="PF01163">
    <property type="entry name" value="RIO1"/>
    <property type="match status" value="1"/>
</dbReference>
<reference evidence="10" key="2">
    <citation type="journal article" date="2020" name="Nat. Commun.">
        <title>Large-scale genome sequencing of mycorrhizal fungi provides insights into the early evolution of symbiotic traits.</title>
        <authorList>
            <person name="Miyauchi S."/>
            <person name="Kiss E."/>
            <person name="Kuo A."/>
            <person name="Drula E."/>
            <person name="Kohler A."/>
            <person name="Sanchez-Garcia M."/>
            <person name="Morin E."/>
            <person name="Andreopoulos B."/>
            <person name="Barry K.W."/>
            <person name="Bonito G."/>
            <person name="Buee M."/>
            <person name="Carver A."/>
            <person name="Chen C."/>
            <person name="Cichocki N."/>
            <person name="Clum A."/>
            <person name="Culley D."/>
            <person name="Crous P.W."/>
            <person name="Fauchery L."/>
            <person name="Girlanda M."/>
            <person name="Hayes R.D."/>
            <person name="Keri Z."/>
            <person name="LaButti K."/>
            <person name="Lipzen A."/>
            <person name="Lombard V."/>
            <person name="Magnuson J."/>
            <person name="Maillard F."/>
            <person name="Murat C."/>
            <person name="Nolan M."/>
            <person name="Ohm R.A."/>
            <person name="Pangilinan J."/>
            <person name="Pereira M.F."/>
            <person name="Perotto S."/>
            <person name="Peter M."/>
            <person name="Pfister S."/>
            <person name="Riley R."/>
            <person name="Sitrit Y."/>
            <person name="Stielow J.B."/>
            <person name="Szollosi G."/>
            <person name="Zifcakova L."/>
            <person name="Stursova M."/>
            <person name="Spatafora J.W."/>
            <person name="Tedersoo L."/>
            <person name="Vaario L.M."/>
            <person name="Yamada A."/>
            <person name="Yan M."/>
            <person name="Wang P."/>
            <person name="Xu J."/>
            <person name="Bruns T."/>
            <person name="Baldrian P."/>
            <person name="Vilgalys R."/>
            <person name="Dunand C."/>
            <person name="Henrissat B."/>
            <person name="Grigoriev I.V."/>
            <person name="Hibbett D."/>
            <person name="Nagy L.G."/>
            <person name="Martin F.M."/>
        </authorList>
    </citation>
    <scope>NUCLEOTIDE SEQUENCE</scope>
    <source>
        <strain evidence="10">Prilba</strain>
    </source>
</reference>
<organism evidence="10 11">
    <name type="scientific">Russula ochroleuca</name>
    <dbReference type="NCBI Taxonomy" id="152965"/>
    <lineage>
        <taxon>Eukaryota</taxon>
        <taxon>Fungi</taxon>
        <taxon>Dikarya</taxon>
        <taxon>Basidiomycota</taxon>
        <taxon>Agaricomycotina</taxon>
        <taxon>Agaricomycetes</taxon>
        <taxon>Russulales</taxon>
        <taxon>Russulaceae</taxon>
        <taxon>Russula</taxon>
    </lineage>
</organism>
<dbReference type="GO" id="GO:0004674">
    <property type="term" value="F:protein serine/threonine kinase activity"/>
    <property type="evidence" value="ECO:0007669"/>
    <property type="project" value="UniProtKB-KW"/>
</dbReference>
<evidence type="ECO:0000259" key="9">
    <source>
        <dbReference type="Pfam" id="PF01163"/>
    </source>
</evidence>
<dbReference type="EMBL" id="WHVB01000014">
    <property type="protein sequence ID" value="KAF8476671.1"/>
    <property type="molecule type" value="Genomic_DNA"/>
</dbReference>